<feature type="binding site" evidence="11">
    <location>
        <begin position="471"/>
        <end position="472"/>
    </location>
    <ligand>
        <name>L-glutamate</name>
        <dbReference type="ChEBI" id="CHEBI:29985"/>
    </ligand>
</feature>
<dbReference type="GO" id="GO:0016756">
    <property type="term" value="F:glutathione gamma-glutamylcysteinyltransferase activity"/>
    <property type="evidence" value="ECO:0007669"/>
    <property type="project" value="UniProtKB-ARBA"/>
</dbReference>
<evidence type="ECO:0000256" key="6">
    <source>
        <dbReference type="ARBA" id="ARBA00022801"/>
    </source>
</evidence>
<dbReference type="STRING" id="3821.A0A151U906"/>
<feature type="binding site" evidence="11">
    <location>
        <position position="493"/>
    </location>
    <ligand>
        <name>L-glutamate</name>
        <dbReference type="ChEBI" id="CHEBI:29985"/>
    </ligand>
</feature>
<evidence type="ECO:0000313" key="14">
    <source>
        <dbReference type="Proteomes" id="UP000075243"/>
    </source>
</evidence>
<keyword evidence="7" id="KW-0325">Glycoprotein</keyword>
<dbReference type="GO" id="GO:0036374">
    <property type="term" value="F:glutathione hydrolase activity"/>
    <property type="evidence" value="ECO:0007669"/>
    <property type="project" value="UniProtKB-UniRule"/>
</dbReference>
<dbReference type="FunFam" id="1.10.246.130:FF:000001">
    <property type="entry name" value="Gamma-glutamyltransferase 5 isoform 1"/>
    <property type="match status" value="1"/>
</dbReference>
<protein>
    <recommendedName>
        <fullName evidence="12">Glutathione hydrolase</fullName>
        <ecNumber evidence="12">2.3.2.2</ecNumber>
        <ecNumber evidence="12">3.4.19.13</ecNumber>
    </recommendedName>
    <alternativeName>
        <fullName evidence="12">Gamma-glutamyltransferase</fullName>
    </alternativeName>
    <alternativeName>
        <fullName evidence="12">Gamma-glutamyltranspeptidase</fullName>
    </alternativeName>
</protein>
<organism evidence="13 14">
    <name type="scientific">Cajanus cajan</name>
    <name type="common">Pigeon pea</name>
    <name type="synonym">Cajanus indicus</name>
    <dbReference type="NCBI Taxonomy" id="3821"/>
    <lineage>
        <taxon>Eukaryota</taxon>
        <taxon>Viridiplantae</taxon>
        <taxon>Streptophyta</taxon>
        <taxon>Embryophyta</taxon>
        <taxon>Tracheophyta</taxon>
        <taxon>Spermatophyta</taxon>
        <taxon>Magnoliopsida</taxon>
        <taxon>eudicotyledons</taxon>
        <taxon>Gunneridae</taxon>
        <taxon>Pentapetalae</taxon>
        <taxon>rosids</taxon>
        <taxon>fabids</taxon>
        <taxon>Fabales</taxon>
        <taxon>Fabaceae</taxon>
        <taxon>Papilionoideae</taxon>
        <taxon>50 kb inversion clade</taxon>
        <taxon>NPAAA clade</taxon>
        <taxon>indigoferoid/millettioid clade</taxon>
        <taxon>Phaseoleae</taxon>
        <taxon>Cajanus</taxon>
    </lineage>
</organism>
<comment type="catalytic activity">
    <reaction evidence="9 12">
        <text>an N-terminal (5-L-glutamyl)-[peptide] + an alpha-amino acid = 5-L-glutamyl amino acid + an N-terminal L-alpha-aminoacyl-[peptide]</text>
        <dbReference type="Rhea" id="RHEA:23904"/>
        <dbReference type="Rhea" id="RHEA-COMP:9780"/>
        <dbReference type="Rhea" id="RHEA-COMP:9795"/>
        <dbReference type="ChEBI" id="CHEBI:77644"/>
        <dbReference type="ChEBI" id="CHEBI:78597"/>
        <dbReference type="ChEBI" id="CHEBI:78599"/>
        <dbReference type="ChEBI" id="CHEBI:78608"/>
        <dbReference type="EC" id="2.3.2.2"/>
    </reaction>
</comment>
<evidence type="ECO:0000256" key="1">
    <source>
        <dbReference type="ARBA" id="ARBA00001049"/>
    </source>
</evidence>
<dbReference type="Gramene" id="C.cajan_19454.t">
    <property type="protein sequence ID" value="C.cajan_19454.t"/>
    <property type="gene ID" value="C.cajan_19454"/>
</dbReference>
<dbReference type="SUPFAM" id="SSF56235">
    <property type="entry name" value="N-terminal nucleophile aminohydrolases (Ntn hydrolases)"/>
    <property type="match status" value="1"/>
</dbReference>
<dbReference type="OMA" id="GFMLVHL"/>
<dbReference type="InterPro" id="IPR029055">
    <property type="entry name" value="Ntn_hydrolases_N"/>
</dbReference>
<evidence type="ECO:0000256" key="7">
    <source>
        <dbReference type="ARBA" id="ARBA00023180"/>
    </source>
</evidence>
<dbReference type="FunFam" id="3.60.20.40:FF:000004">
    <property type="entry name" value="Glutathione hydrolase 1"/>
    <property type="match status" value="1"/>
</dbReference>
<feature type="active site" description="Nucleophile" evidence="10">
    <location>
        <position position="401"/>
    </location>
</feature>
<dbReference type="InterPro" id="IPR043138">
    <property type="entry name" value="GGT_lsub"/>
</dbReference>
<gene>
    <name evidence="13" type="ORF">KK1_020023</name>
</gene>
<keyword evidence="6 12" id="KW-0378">Hydrolase</keyword>
<dbReference type="NCBIfam" id="TIGR00066">
    <property type="entry name" value="g_glut_trans"/>
    <property type="match status" value="1"/>
</dbReference>
<feature type="binding site" evidence="11">
    <location>
        <begin position="419"/>
        <end position="421"/>
    </location>
    <ligand>
        <name>L-glutamate</name>
        <dbReference type="ChEBI" id="CHEBI:29985"/>
    </ligand>
</feature>
<dbReference type="PANTHER" id="PTHR11686">
    <property type="entry name" value="GAMMA GLUTAMYL TRANSPEPTIDASE"/>
    <property type="match status" value="1"/>
</dbReference>
<comment type="pathway">
    <text evidence="3 12">Sulfur metabolism; glutathione metabolism.</text>
</comment>
<reference evidence="13 14" key="1">
    <citation type="journal article" date="2012" name="Nat. Biotechnol.">
        <title>Draft genome sequence of pigeonpea (Cajanus cajan), an orphan legume crop of resource-poor farmers.</title>
        <authorList>
            <person name="Varshney R.K."/>
            <person name="Chen W."/>
            <person name="Li Y."/>
            <person name="Bharti A.K."/>
            <person name="Saxena R.K."/>
            <person name="Schlueter J.A."/>
            <person name="Donoghue M.T."/>
            <person name="Azam S."/>
            <person name="Fan G."/>
            <person name="Whaley A.M."/>
            <person name="Farmer A.D."/>
            <person name="Sheridan J."/>
            <person name="Iwata A."/>
            <person name="Tuteja R."/>
            <person name="Penmetsa R.V."/>
            <person name="Wu W."/>
            <person name="Upadhyaya H.D."/>
            <person name="Yang S.P."/>
            <person name="Shah T."/>
            <person name="Saxena K.B."/>
            <person name="Michael T."/>
            <person name="McCombie W.R."/>
            <person name="Yang B."/>
            <person name="Zhang G."/>
            <person name="Yang H."/>
            <person name="Wang J."/>
            <person name="Spillane C."/>
            <person name="Cook D.R."/>
            <person name="May G.D."/>
            <person name="Xu X."/>
            <person name="Jackson S.A."/>
        </authorList>
    </citation>
    <scope>NUCLEOTIDE SEQUENCE [LARGE SCALE GENOMIC DNA]</scope>
    <source>
        <strain evidence="14">cv. Asha</strain>
    </source>
</reference>
<keyword evidence="14" id="KW-1185">Reference proteome</keyword>
<dbReference type="Gene3D" id="1.10.246.130">
    <property type="match status" value="1"/>
</dbReference>
<evidence type="ECO:0000256" key="2">
    <source>
        <dbReference type="ARBA" id="ARBA00001089"/>
    </source>
</evidence>
<dbReference type="InterPro" id="IPR043137">
    <property type="entry name" value="GGT_ssub_C"/>
</dbReference>
<keyword evidence="8 12" id="KW-0012">Acyltransferase</keyword>
<comment type="similarity">
    <text evidence="4">Belongs to the gamma-glutamyltransferase family.</text>
</comment>
<evidence type="ECO:0000256" key="11">
    <source>
        <dbReference type="PIRSR" id="PIRSR600101-2"/>
    </source>
</evidence>
<evidence type="ECO:0000256" key="12">
    <source>
        <dbReference type="RuleBase" id="RU368068"/>
    </source>
</evidence>
<feature type="binding site" evidence="11">
    <location>
        <position position="443"/>
    </location>
    <ligand>
        <name>L-glutamate</name>
        <dbReference type="ChEBI" id="CHEBI:29985"/>
    </ligand>
</feature>
<dbReference type="PRINTS" id="PR01210">
    <property type="entry name" value="GGTRANSPTASE"/>
</dbReference>
<dbReference type="GO" id="GO:0006751">
    <property type="term" value="P:glutathione catabolic process"/>
    <property type="evidence" value="ECO:0007669"/>
    <property type="project" value="UniProtKB-UniRule"/>
</dbReference>
<evidence type="ECO:0000256" key="3">
    <source>
        <dbReference type="ARBA" id="ARBA00005115"/>
    </source>
</evidence>
<comment type="function">
    <text evidence="12">Cleaves the gamma-glutamyl peptide bond of glutathione and glutathione conjugates.</text>
</comment>
<dbReference type="AlphaFoldDB" id="A0A151U906"/>
<dbReference type="EC" id="3.4.19.13" evidence="12"/>
<comment type="catalytic activity">
    <reaction evidence="1 12">
        <text>an S-substituted glutathione + H2O = an S-substituted L-cysteinylglycine + L-glutamate</text>
        <dbReference type="Rhea" id="RHEA:59468"/>
        <dbReference type="ChEBI" id="CHEBI:15377"/>
        <dbReference type="ChEBI" id="CHEBI:29985"/>
        <dbReference type="ChEBI" id="CHEBI:90779"/>
        <dbReference type="ChEBI" id="CHEBI:143103"/>
        <dbReference type="EC" id="3.4.19.13"/>
    </reaction>
</comment>
<dbReference type="GO" id="GO:0103068">
    <property type="term" value="F:leukotriene C4 gamma-glutamyl transferase activity"/>
    <property type="evidence" value="ECO:0007669"/>
    <property type="project" value="UniProtKB-EC"/>
</dbReference>
<proteinExistence type="inferred from homology"/>
<dbReference type="Proteomes" id="UP000075243">
    <property type="component" value="Chromosome 1"/>
</dbReference>
<sequence length="608" mass="65408">MPIPNLQQHFHFQYQIMSSYMSSVATLLLLHVIIGLLLVSNLASASGLNATNGHTKHRAEVIYAHNGAVATDDRRCSRIGLKILREGGHAVDAAVAASLCLGVVSPASSGLGGGAFMLIRLANGFAKAYDMRETAPSHASKDMYAGNTTLKADGALSVAVPGELAGLHEVWKQHGKLPWKRLVKPSEILARRGFKISPYLYMQMEQTESSILKDKGLSSIFAPKGKLLKPGDMCYNKKLADTLRTISEVGPQAFYGGLIGQNLVKDVQNAGGILTIEDLKKYTVKEKDPIYSDVLGLKILGMPPPSGGPPMILLLNILAQYDLPSGLSGALGVHREIEALKHVFAVRMNLGDPDFVNVTGVVSDMLSPRLAKQLKKDINDNKTFGPSHYGGRWNQIHDHGTSHLNVIDLERNAISMTNTINAYFGAKILSPSTGIVLNNEMDDFSIPRNVSKDVPPPAPANFIMPGKRPLSSMSPTIVLKDGKLKAAVGASGGAMIIAATSEVLLNHFVKGMDPFSSITATRVYHQLIPNVVNYENWTTVSGDHFELPAHIREALRRKGHVLKGIATGTISQFIVLETPQSSSKNKGIGNGKLVAVSDPRKGGFPAGY</sequence>
<evidence type="ECO:0000313" key="13">
    <source>
        <dbReference type="EMBL" id="KYP75816.1"/>
    </source>
</evidence>
<evidence type="ECO:0000256" key="10">
    <source>
        <dbReference type="PIRSR" id="PIRSR600101-1"/>
    </source>
</evidence>
<dbReference type="InterPro" id="IPR000101">
    <property type="entry name" value="GGT_peptidase"/>
</dbReference>
<dbReference type="EC" id="2.3.2.2" evidence="12"/>
<keyword evidence="5 12" id="KW-0808">Transferase</keyword>
<evidence type="ECO:0000256" key="8">
    <source>
        <dbReference type="ARBA" id="ARBA00023315"/>
    </source>
</evidence>
<dbReference type="Gene3D" id="3.60.20.40">
    <property type="match status" value="1"/>
</dbReference>
<feature type="binding site" evidence="11">
    <location>
        <position position="132"/>
    </location>
    <ligand>
        <name>L-glutamate</name>
        <dbReference type="ChEBI" id="CHEBI:29985"/>
    </ligand>
</feature>
<dbReference type="GO" id="GO:0005886">
    <property type="term" value="C:plasma membrane"/>
    <property type="evidence" value="ECO:0007669"/>
    <property type="project" value="TreeGrafter"/>
</dbReference>
<evidence type="ECO:0000256" key="9">
    <source>
        <dbReference type="ARBA" id="ARBA00047417"/>
    </source>
</evidence>
<evidence type="ECO:0000256" key="5">
    <source>
        <dbReference type="ARBA" id="ARBA00022679"/>
    </source>
</evidence>
<name>A0A151U906_CAJCA</name>
<comment type="catalytic activity">
    <reaction evidence="2 12">
        <text>glutathione + H2O = L-cysteinylglycine + L-glutamate</text>
        <dbReference type="Rhea" id="RHEA:28807"/>
        <dbReference type="ChEBI" id="CHEBI:15377"/>
        <dbReference type="ChEBI" id="CHEBI:29985"/>
        <dbReference type="ChEBI" id="CHEBI:57925"/>
        <dbReference type="ChEBI" id="CHEBI:61694"/>
        <dbReference type="EC" id="3.4.19.13"/>
    </reaction>
</comment>
<evidence type="ECO:0000256" key="4">
    <source>
        <dbReference type="ARBA" id="ARBA00009381"/>
    </source>
</evidence>
<dbReference type="PANTHER" id="PTHR11686:SF34">
    <property type="entry name" value="GLUTATHIONE HYDROLASE 1-RELATED"/>
    <property type="match status" value="1"/>
</dbReference>
<dbReference type="Pfam" id="PF01019">
    <property type="entry name" value="G_glu_transpept"/>
    <property type="match status" value="1"/>
</dbReference>
<dbReference type="OrthoDB" id="2015213at2759"/>
<dbReference type="UniPathway" id="UPA00204"/>
<dbReference type="EMBL" id="CM003603">
    <property type="protein sequence ID" value="KYP75816.1"/>
    <property type="molecule type" value="Genomic_DNA"/>
</dbReference>
<accession>A0A151U906</accession>